<organism evidence="2 3">
    <name type="scientific">Synechococcus phage ACG-2014g</name>
    <dbReference type="NCBI Taxonomy" id="1493512"/>
    <lineage>
        <taxon>Viruses</taxon>
        <taxon>Duplodnaviria</taxon>
        <taxon>Heunggongvirae</taxon>
        <taxon>Uroviricota</taxon>
        <taxon>Caudoviricetes</taxon>
        <taxon>Pantevenvirales</taxon>
        <taxon>Kyanoviridae</taxon>
        <taxon>Macariavirus</taxon>
        <taxon>Macariavirus tuscon14g</taxon>
    </lineage>
</organism>
<evidence type="ECO:0000256" key="1">
    <source>
        <dbReference type="SAM" id="MobiDB-lite"/>
    </source>
</evidence>
<feature type="region of interest" description="Disordered" evidence="1">
    <location>
        <begin position="1"/>
        <end position="66"/>
    </location>
</feature>
<feature type="compositionally biased region" description="Basic and acidic residues" evidence="1">
    <location>
        <begin position="44"/>
        <end position="57"/>
    </location>
</feature>
<dbReference type="Proteomes" id="UP000033010">
    <property type="component" value="Segment"/>
</dbReference>
<sequence>MGKTFRRGGDERGYYSFGKSIRDKRQRGGTNRTNWGDDSNFDDYQEKKKAGRKKFDPELDNDTGWY</sequence>
<dbReference type="RefSeq" id="YP_009133602.1">
    <property type="nucleotide sequence ID" value="NC_026924.1"/>
</dbReference>
<name>A0A0E3FC10_9CAUD</name>
<keyword evidence="3" id="KW-1185">Reference proteome</keyword>
<proteinExistence type="predicted"/>
<accession>A0A0E3FC10</accession>
<evidence type="ECO:0000313" key="3">
    <source>
        <dbReference type="Proteomes" id="UP000033010"/>
    </source>
</evidence>
<dbReference type="OrthoDB" id="26632at10239"/>
<protein>
    <submittedName>
        <fullName evidence="2">Uncharacterized protein</fullName>
    </submittedName>
</protein>
<dbReference type="GeneID" id="24171672"/>
<dbReference type="KEGG" id="vg:24171672"/>
<dbReference type="EMBL" id="KJ019071">
    <property type="protein sequence ID" value="AIX24386.1"/>
    <property type="molecule type" value="Genomic_DNA"/>
</dbReference>
<evidence type="ECO:0000313" key="2">
    <source>
        <dbReference type="EMBL" id="AIX24386.1"/>
    </source>
</evidence>
<feature type="compositionally biased region" description="Polar residues" evidence="1">
    <location>
        <begin position="28"/>
        <end position="37"/>
    </location>
</feature>
<gene>
    <name evidence="2" type="ORF">Syn7803US105_42</name>
</gene>
<reference evidence="2 3" key="1">
    <citation type="submission" date="2013-12" db="EMBL/GenBank/DDBJ databases">
        <title>Ecological redundancy of diverse viral populations within a natural community.</title>
        <authorList>
            <person name="Gregory A.C."/>
            <person name="LaButti K."/>
            <person name="Copeland A."/>
            <person name="Woyke T."/>
            <person name="Sullivan M.B."/>
        </authorList>
    </citation>
    <scope>NUCLEOTIDE SEQUENCE [LARGE SCALE GENOMIC DNA]</scope>
    <source>
        <strain evidence="2">Syn7803US105</strain>
    </source>
</reference>